<name>A0ABN8Y7S1_RANTA</name>
<feature type="transmembrane region" description="Helical" evidence="1">
    <location>
        <begin position="32"/>
        <end position="59"/>
    </location>
</feature>
<keyword evidence="1" id="KW-0812">Transmembrane</keyword>
<protein>
    <submittedName>
        <fullName evidence="2">Uncharacterized protein</fullName>
    </submittedName>
</protein>
<accession>A0ABN8Y7S1</accession>
<keyword evidence="1" id="KW-0472">Membrane</keyword>
<gene>
    <name evidence="2" type="ORF">MRATA1EN1_LOCUS6582</name>
</gene>
<keyword evidence="3" id="KW-1185">Reference proteome</keyword>
<keyword evidence="1" id="KW-1133">Transmembrane helix</keyword>
<sequence length="102" mass="12137">MKIDFFYFLFENKISYISCMKIWMYISIHENLIFYTFCLKIWVQILGLALLIIFFSGIWRWSLWVLPMSFPKTEEGHSLPSRCYPAFIVCRFLMVALLTGGS</sequence>
<reference evidence="2" key="1">
    <citation type="submission" date="2023-04" db="EMBL/GenBank/DDBJ databases">
        <authorList>
            <consortium name="ELIXIR-Norway"/>
        </authorList>
    </citation>
    <scope>NUCLEOTIDE SEQUENCE [LARGE SCALE GENOMIC DNA]</scope>
</reference>
<evidence type="ECO:0000313" key="3">
    <source>
        <dbReference type="Proteomes" id="UP001176941"/>
    </source>
</evidence>
<dbReference type="EMBL" id="OX459952">
    <property type="protein sequence ID" value="CAI9157620.1"/>
    <property type="molecule type" value="Genomic_DNA"/>
</dbReference>
<evidence type="ECO:0000313" key="2">
    <source>
        <dbReference type="EMBL" id="CAI9157620.1"/>
    </source>
</evidence>
<evidence type="ECO:0000256" key="1">
    <source>
        <dbReference type="SAM" id="Phobius"/>
    </source>
</evidence>
<dbReference type="Proteomes" id="UP001176941">
    <property type="component" value="Chromosome 16"/>
</dbReference>
<organism evidence="2 3">
    <name type="scientific">Rangifer tarandus platyrhynchus</name>
    <name type="common">Svalbard reindeer</name>
    <dbReference type="NCBI Taxonomy" id="3082113"/>
    <lineage>
        <taxon>Eukaryota</taxon>
        <taxon>Metazoa</taxon>
        <taxon>Chordata</taxon>
        <taxon>Craniata</taxon>
        <taxon>Vertebrata</taxon>
        <taxon>Euteleostomi</taxon>
        <taxon>Mammalia</taxon>
        <taxon>Eutheria</taxon>
        <taxon>Laurasiatheria</taxon>
        <taxon>Artiodactyla</taxon>
        <taxon>Ruminantia</taxon>
        <taxon>Pecora</taxon>
        <taxon>Cervidae</taxon>
        <taxon>Odocoileinae</taxon>
        <taxon>Rangifer</taxon>
    </lineage>
</organism>
<proteinExistence type="predicted"/>